<reference evidence="3" key="1">
    <citation type="submission" date="2021-01" db="EMBL/GenBank/DDBJ databases">
        <authorList>
            <person name="Corre E."/>
            <person name="Pelletier E."/>
            <person name="Niang G."/>
            <person name="Scheremetjew M."/>
            <person name="Finn R."/>
            <person name="Kale V."/>
            <person name="Holt S."/>
            <person name="Cochrane G."/>
            <person name="Meng A."/>
            <person name="Brown T."/>
            <person name="Cohen L."/>
        </authorList>
    </citation>
    <scope>NUCLEOTIDE SEQUENCE</scope>
    <source>
        <strain evidence="3">CCMP2222</strain>
    </source>
</reference>
<feature type="transmembrane region" description="Helical" evidence="2">
    <location>
        <begin position="165"/>
        <end position="182"/>
    </location>
</feature>
<keyword evidence="2" id="KW-1133">Transmembrane helix</keyword>
<organism evidence="3">
    <name type="scientific">Alexandrium andersonii</name>
    <dbReference type="NCBI Taxonomy" id="327968"/>
    <lineage>
        <taxon>Eukaryota</taxon>
        <taxon>Sar</taxon>
        <taxon>Alveolata</taxon>
        <taxon>Dinophyceae</taxon>
        <taxon>Gonyaulacales</taxon>
        <taxon>Pyrocystaceae</taxon>
        <taxon>Alexandrium</taxon>
    </lineage>
</organism>
<gene>
    <name evidence="3" type="ORF">AAND1436_LOCUS17231</name>
</gene>
<protein>
    <submittedName>
        <fullName evidence="3">Uncharacterized protein</fullName>
    </submittedName>
</protein>
<feature type="transmembrane region" description="Helical" evidence="2">
    <location>
        <begin position="96"/>
        <end position="116"/>
    </location>
</feature>
<feature type="transmembrane region" description="Helical" evidence="2">
    <location>
        <begin position="247"/>
        <end position="268"/>
    </location>
</feature>
<evidence type="ECO:0000313" key="3">
    <source>
        <dbReference type="EMBL" id="CAD9422315.1"/>
    </source>
</evidence>
<feature type="compositionally biased region" description="Low complexity" evidence="1">
    <location>
        <begin position="583"/>
        <end position="598"/>
    </location>
</feature>
<evidence type="ECO:0000256" key="1">
    <source>
        <dbReference type="SAM" id="MobiDB-lite"/>
    </source>
</evidence>
<keyword evidence="2" id="KW-0812">Transmembrane</keyword>
<name>A0A7S2FYM6_9DINO</name>
<dbReference type="EMBL" id="HBGQ01034955">
    <property type="protein sequence ID" value="CAD9422315.1"/>
    <property type="molecule type" value="Transcribed_RNA"/>
</dbReference>
<feature type="transmembrane region" description="Helical" evidence="2">
    <location>
        <begin position="46"/>
        <end position="65"/>
    </location>
</feature>
<feature type="region of interest" description="Disordered" evidence="1">
    <location>
        <begin position="583"/>
        <end position="650"/>
    </location>
</feature>
<accession>A0A7S2FYM6</accession>
<sequence>MVVPSALPARGLMARALQRAPTPGCKVSRQALLVVLLLEVVVRCSARSLLLVGVLLFAAVVLCRLKMVPRPDRQQLQYALIASLNLDVLVRSGSPWIMAAVAMVAMYYLSGASTSWRPTPLAWMWKAISAAQRPHRWWLQRLLLTSLLFEALLSRCGPRSLVEALPFLVFLVATAAGAPVVWKHVSAAAVRWGLPLVHGTKSAAQEAVGEVVRCTPAAPRPSRQRLKQALLAALVVQTLAGHSLRCLLSAIVFAAAVAVVVVVGQRVLRCLTALCMPAKAKLLQMPRFTREQLQKVLMAALVLESVLGKGRDCWEFLRALLQLAVLCAISWLAAWGLGLVVPRVVPALSAFKAAVREVWSSLDDRLDQEDYIAPETAAHWWRIPQGQTWGCQLSHLEQTEAWWGGCAAGPCCLFPVDSEESPIDVEPYSAISAMVSACAHSLPQPPQLLAALDSFGQGVAQGASCCARLVPVGAQAVGGICHTLAATTSRAAGAVQLPRMPGKATVPQPEITGPAASQAIAAMMGGHASLASRSSSPFVGAPSAAQPAAPPAAVLAAASKVALPGGPEMQAKAIPAKLATLGSSCASASGSGASPHGAARSRKWRRKERDGVEEEFTAPAGANPGDAVAPGESSAEQAPTAKRPKAPVRTSPLVAEVVGGQRTPAKRPHAQLQLEGKKPWSEQEAAAFEAAAAAMAAAASKRRRIGYAAAAAA</sequence>
<evidence type="ECO:0000256" key="2">
    <source>
        <dbReference type="SAM" id="Phobius"/>
    </source>
</evidence>
<keyword evidence="2" id="KW-0472">Membrane</keyword>
<feature type="transmembrane region" description="Helical" evidence="2">
    <location>
        <begin position="319"/>
        <end position="341"/>
    </location>
</feature>
<proteinExistence type="predicted"/>
<dbReference type="AlphaFoldDB" id="A0A7S2FYM6"/>